<sequence>GVNGPTSMGFDMAKVECYNCHRKGHFAWVCRSPKDSKRTAVAEPQRRSVPVETSTSNALVSQCDGAGSYDWSYQAEKEPTNFALMAFSSSSSNSSFDCEVLTYSKACSKAYSQLQTQYDTLTKQFQNIKLLNIEVQLRDTALATLRQKLETTEQEKDDLNMKLEKFQTSFKRLTDLLASQTSAK</sequence>
<feature type="coiled-coil region" evidence="1">
    <location>
        <begin position="142"/>
        <end position="169"/>
    </location>
</feature>
<dbReference type="EMBL" id="BKCJ011246448">
    <property type="protein sequence ID" value="GFD09577.1"/>
    <property type="molecule type" value="Genomic_DNA"/>
</dbReference>
<proteinExistence type="predicted"/>
<dbReference type="InterPro" id="IPR036875">
    <property type="entry name" value="Znf_CCHC_sf"/>
</dbReference>
<feature type="non-terminal residue" evidence="2">
    <location>
        <position position="1"/>
    </location>
</feature>
<comment type="caution">
    <text evidence="2">The sequence shown here is derived from an EMBL/GenBank/DDBJ whole genome shotgun (WGS) entry which is preliminary data.</text>
</comment>
<evidence type="ECO:0000313" key="2">
    <source>
        <dbReference type="EMBL" id="GFD09577.1"/>
    </source>
</evidence>
<protein>
    <recommendedName>
        <fullName evidence="3">CCHC-type domain-containing protein</fullName>
    </recommendedName>
</protein>
<dbReference type="AlphaFoldDB" id="A0A699THF9"/>
<evidence type="ECO:0008006" key="3">
    <source>
        <dbReference type="Google" id="ProtNLM"/>
    </source>
</evidence>
<evidence type="ECO:0000256" key="1">
    <source>
        <dbReference type="SAM" id="Coils"/>
    </source>
</evidence>
<dbReference type="GO" id="GO:0003676">
    <property type="term" value="F:nucleic acid binding"/>
    <property type="evidence" value="ECO:0007669"/>
    <property type="project" value="InterPro"/>
</dbReference>
<dbReference type="SUPFAM" id="SSF57756">
    <property type="entry name" value="Retrovirus zinc finger-like domains"/>
    <property type="match status" value="1"/>
</dbReference>
<accession>A0A699THF9</accession>
<name>A0A699THF9_TANCI</name>
<dbReference type="GO" id="GO:0008270">
    <property type="term" value="F:zinc ion binding"/>
    <property type="evidence" value="ECO:0007669"/>
    <property type="project" value="InterPro"/>
</dbReference>
<reference evidence="2" key="1">
    <citation type="journal article" date="2019" name="Sci. Rep.">
        <title>Draft genome of Tanacetum cinerariifolium, the natural source of mosquito coil.</title>
        <authorList>
            <person name="Yamashiro T."/>
            <person name="Shiraishi A."/>
            <person name="Satake H."/>
            <person name="Nakayama K."/>
        </authorList>
    </citation>
    <scope>NUCLEOTIDE SEQUENCE</scope>
</reference>
<keyword evidence="1" id="KW-0175">Coiled coil</keyword>
<gene>
    <name evidence="2" type="ORF">Tci_881546</name>
</gene>
<dbReference type="Gene3D" id="4.10.60.10">
    <property type="entry name" value="Zinc finger, CCHC-type"/>
    <property type="match status" value="1"/>
</dbReference>
<organism evidence="2">
    <name type="scientific">Tanacetum cinerariifolium</name>
    <name type="common">Dalmatian daisy</name>
    <name type="synonym">Chrysanthemum cinerariifolium</name>
    <dbReference type="NCBI Taxonomy" id="118510"/>
    <lineage>
        <taxon>Eukaryota</taxon>
        <taxon>Viridiplantae</taxon>
        <taxon>Streptophyta</taxon>
        <taxon>Embryophyta</taxon>
        <taxon>Tracheophyta</taxon>
        <taxon>Spermatophyta</taxon>
        <taxon>Magnoliopsida</taxon>
        <taxon>eudicotyledons</taxon>
        <taxon>Gunneridae</taxon>
        <taxon>Pentapetalae</taxon>
        <taxon>asterids</taxon>
        <taxon>campanulids</taxon>
        <taxon>Asterales</taxon>
        <taxon>Asteraceae</taxon>
        <taxon>Asteroideae</taxon>
        <taxon>Anthemideae</taxon>
        <taxon>Anthemidinae</taxon>
        <taxon>Tanacetum</taxon>
    </lineage>
</organism>
<feature type="non-terminal residue" evidence="2">
    <location>
        <position position="184"/>
    </location>
</feature>